<feature type="region of interest" description="Disordered" evidence="1">
    <location>
        <begin position="317"/>
        <end position="339"/>
    </location>
</feature>
<protein>
    <submittedName>
        <fullName evidence="2">Topoisomerase</fullName>
    </submittedName>
</protein>
<dbReference type="InterPro" id="IPR034154">
    <property type="entry name" value="TOPRIM_DnaG/twinkle"/>
</dbReference>
<proteinExistence type="predicted"/>
<dbReference type="CDD" id="cd01029">
    <property type="entry name" value="TOPRIM_primases"/>
    <property type="match status" value="1"/>
</dbReference>
<dbReference type="Gene3D" id="3.90.580.10">
    <property type="entry name" value="Zinc finger, CHC2-type domain"/>
    <property type="match status" value="1"/>
</dbReference>
<organism evidence="2 3">
    <name type="scientific">Novosphingobium jiangmenense</name>
    <dbReference type="NCBI Taxonomy" id="2791981"/>
    <lineage>
        <taxon>Bacteria</taxon>
        <taxon>Pseudomonadati</taxon>
        <taxon>Pseudomonadota</taxon>
        <taxon>Alphaproteobacteria</taxon>
        <taxon>Sphingomonadales</taxon>
        <taxon>Sphingomonadaceae</taxon>
        <taxon>Novosphingobium</taxon>
    </lineage>
</organism>
<reference evidence="2 3" key="1">
    <citation type="submission" date="2020-11" db="EMBL/GenBank/DDBJ databases">
        <title>The genome sequence of Novosphingobium sp. 1Y9A.</title>
        <authorList>
            <person name="Liu Y."/>
        </authorList>
    </citation>
    <scope>NUCLEOTIDE SEQUENCE [LARGE SCALE GENOMIC DNA]</scope>
    <source>
        <strain evidence="2 3">1Y9A</strain>
    </source>
</reference>
<dbReference type="Gene3D" id="3.40.1360.10">
    <property type="match status" value="1"/>
</dbReference>
<feature type="region of interest" description="Disordered" evidence="1">
    <location>
        <begin position="1"/>
        <end position="33"/>
    </location>
</feature>
<evidence type="ECO:0000256" key="1">
    <source>
        <dbReference type="SAM" id="MobiDB-lite"/>
    </source>
</evidence>
<keyword evidence="3" id="KW-1185">Reference proteome</keyword>
<accession>A0ABS0HFC2</accession>
<gene>
    <name evidence="2" type="ORF">I2488_07760</name>
</gene>
<evidence type="ECO:0000313" key="2">
    <source>
        <dbReference type="EMBL" id="MBF9150896.1"/>
    </source>
</evidence>
<dbReference type="InterPro" id="IPR036977">
    <property type="entry name" value="DNA_primase_Znf_CHC2"/>
</dbReference>
<dbReference type="Proteomes" id="UP000600799">
    <property type="component" value="Unassembled WGS sequence"/>
</dbReference>
<sequence>MRRQVPVYRTSRSLNISPEPPVPETQAAGLPAQGGCMTYDQPLAAMMGDVAKALLPEPNSDLSRPRDGVLKFGKRGSLEVNLEGGWFHDYECGAKGGVLELVMHKAGLQDKASAFRWLEEQGIKQRDEPKTAEKSSSTFYDYHDEQGNTVFRVERRLRGTEKEFWQHGPDGKGSFVSRKGCMQGVKRVLYRLPDLLNADPASVVFYCEGEKDVDRLRALGFTATTHPGGAGKFDAVRDGIKQHLAGRRVVLLEDNDEAGREHAAKGLALLRGIASECAVLSLPNLPAKGDVSDWLDQGNSAFELEQAAETALLDRAGASEVSGEDQEDDLRPVARKSTNTSRPVIEVEAGELHNIASAGEEALIQASAPFYSRSGNIVRPVIDDLPAAHGRRTKVARLKTVSVDSMVDHLSRSAQWMKFDGRKKRLARTDPPRVVAQTILARDGEWQFPRLAGVITTPTLRPDGTILSEPGYDPATQLLLMDPPELPKMGDRPTKEDALRALEQLDSLLDEFPFVNDASRAVALSCLITPVVRGAMQVAPMHVTSAPVAGSGKSYIIDLAAAISIGQRAPVIAAGRDEAETEKRLVSALFAGQPIISIDNVNGDLGGDFLCQMIERPIVEPRVLGTSNSIRIESRATTFATGNNIRLVGDMTRRVVLCSLDPNVERPELRQFRTRPFDLVLADRGKYVAAALTIARAYAVAGFPNQLHALASFEDWSRIVRSALVWLGQPDPVSTMEAARADDPTTTSLRSLLASWYDAVGGAEKTTAEIVSIAKERDPYGNQIRSGFLLALGDVAGEHSGEINSKRLAKWLSTHRGRIIDGMKFVDGYNSHAKQKAWSVAKAG</sequence>
<name>A0ABS0HFC2_9SPHN</name>
<dbReference type="SUPFAM" id="SSF57783">
    <property type="entry name" value="Zinc beta-ribbon"/>
    <property type="match status" value="1"/>
</dbReference>
<comment type="caution">
    <text evidence="2">The sequence shown here is derived from an EMBL/GenBank/DDBJ whole genome shotgun (WGS) entry which is preliminary data.</text>
</comment>
<dbReference type="RefSeq" id="WP_196275231.1">
    <property type="nucleotide sequence ID" value="NZ_JADQDC010000004.1"/>
</dbReference>
<evidence type="ECO:0000313" key="3">
    <source>
        <dbReference type="Proteomes" id="UP000600799"/>
    </source>
</evidence>
<dbReference type="EMBL" id="JADQDC010000004">
    <property type="protein sequence ID" value="MBF9150896.1"/>
    <property type="molecule type" value="Genomic_DNA"/>
</dbReference>